<dbReference type="SUPFAM" id="SSF53850">
    <property type="entry name" value="Periplasmic binding protein-like II"/>
    <property type="match status" value="1"/>
</dbReference>
<dbReference type="PROSITE" id="PS51257">
    <property type="entry name" value="PROKAR_LIPOPROTEIN"/>
    <property type="match status" value="1"/>
</dbReference>
<comment type="similarity">
    <text evidence="1">Belongs to the bacterial solute-binding protein 1 family.</text>
</comment>
<dbReference type="EMBL" id="JACYTN010000002">
    <property type="protein sequence ID" value="MBD8497771.1"/>
    <property type="molecule type" value="Genomic_DNA"/>
</dbReference>
<evidence type="ECO:0000256" key="3">
    <source>
        <dbReference type="SAM" id="MobiDB-lite"/>
    </source>
</evidence>
<evidence type="ECO:0000256" key="2">
    <source>
        <dbReference type="ARBA" id="ARBA00022448"/>
    </source>
</evidence>
<evidence type="ECO:0000256" key="1">
    <source>
        <dbReference type="ARBA" id="ARBA00008520"/>
    </source>
</evidence>
<protein>
    <submittedName>
        <fullName evidence="5">Extracellular solute-binding protein</fullName>
    </submittedName>
</protein>
<dbReference type="Gene3D" id="3.40.190.10">
    <property type="entry name" value="Periplasmic binding protein-like II"/>
    <property type="match status" value="2"/>
</dbReference>
<evidence type="ECO:0000313" key="6">
    <source>
        <dbReference type="Proteomes" id="UP000634529"/>
    </source>
</evidence>
<feature type="region of interest" description="Disordered" evidence="3">
    <location>
        <begin position="23"/>
        <end position="52"/>
    </location>
</feature>
<comment type="caution">
    <text evidence="5">The sequence shown here is derived from an EMBL/GenBank/DDBJ whole genome shotgun (WGS) entry which is preliminary data.</text>
</comment>
<name>A0ABR9AV57_9BACL</name>
<proteinExistence type="inferred from homology"/>
<dbReference type="Pfam" id="PF13416">
    <property type="entry name" value="SBP_bac_8"/>
    <property type="match status" value="1"/>
</dbReference>
<feature type="signal peptide" evidence="4">
    <location>
        <begin position="1"/>
        <end position="20"/>
    </location>
</feature>
<evidence type="ECO:0000313" key="5">
    <source>
        <dbReference type="EMBL" id="MBD8497771.1"/>
    </source>
</evidence>
<dbReference type="InterPro" id="IPR006059">
    <property type="entry name" value="SBP"/>
</dbReference>
<gene>
    <name evidence="5" type="ORF">IFO66_05560</name>
</gene>
<keyword evidence="4" id="KW-0732">Signal</keyword>
<feature type="chain" id="PRO_5046069325" evidence="4">
    <location>
        <begin position="21"/>
        <end position="459"/>
    </location>
</feature>
<feature type="compositionally biased region" description="Basic and acidic residues" evidence="3">
    <location>
        <begin position="40"/>
        <end position="52"/>
    </location>
</feature>
<organism evidence="5 6">
    <name type="scientific">Paenibacillus arenosi</name>
    <dbReference type="NCBI Taxonomy" id="2774142"/>
    <lineage>
        <taxon>Bacteria</taxon>
        <taxon>Bacillati</taxon>
        <taxon>Bacillota</taxon>
        <taxon>Bacilli</taxon>
        <taxon>Bacillales</taxon>
        <taxon>Paenibacillaceae</taxon>
        <taxon>Paenibacillus</taxon>
    </lineage>
</organism>
<evidence type="ECO:0000256" key="4">
    <source>
        <dbReference type="SAM" id="SignalP"/>
    </source>
</evidence>
<dbReference type="RefSeq" id="WP_192024150.1">
    <property type="nucleotide sequence ID" value="NZ_JACYTN010000002.1"/>
</dbReference>
<dbReference type="PANTHER" id="PTHR43649:SF29">
    <property type="entry name" value="OSMOPROTECTIVE COMPOUNDS-BINDING PROTEIN GGTB"/>
    <property type="match status" value="1"/>
</dbReference>
<reference evidence="5 6" key="1">
    <citation type="submission" date="2020-09" db="EMBL/GenBank/DDBJ databases">
        <title>Paenibacillus sp. CAU 1523 isolated from sand of Haeundae Beach.</title>
        <authorList>
            <person name="Kim W."/>
        </authorList>
    </citation>
    <scope>NUCLEOTIDE SEQUENCE [LARGE SCALE GENOMIC DNA]</scope>
    <source>
        <strain evidence="5 6">CAU 1523</strain>
    </source>
</reference>
<dbReference type="PANTHER" id="PTHR43649">
    <property type="entry name" value="ARABINOSE-BINDING PROTEIN-RELATED"/>
    <property type="match status" value="1"/>
</dbReference>
<sequence length="459" mass="50656">MKKGLVLLTTLLFIATTALTGCGGGAKESGSSNGTTTPETKTETKTETSSEPFDLKLRHTQVGESKKNRFNILQDVVKKTEGEIAGLSVKLDGVESEVNRKEKLRAEMTNGDPPDIFDAFGSPDVKLYAENGLVADIAPILDELGIKDDFLSHTQWEKDGKIYGLPVGASIEGYFYNKEYFEKNKIEIPKTLAELEAIAEKVKQDGKIPFAIASKDAWVPLMTTNNLWTYYAGADVTKGFAKGETKWNDPKMIEAFAKHADWLKKGYFKQGELGLEYATQRNQIINEEAIMMYDGSWATSVFADKAQSGKMHGKVGFFMMPPLNAGDGYSIMFDSNNGYAFSQKAIDDPKKREAIKAFIKNLYNEEMQLRGLKEDGVIPSMKVEQAKLNETAKGNDLLEAILAQMGEVKYTWPAFDALVQADVNTALSQQIQKMISGQATPQQVGDEVQKVQDEAIAAE</sequence>
<accession>A0ABR9AV57</accession>
<dbReference type="Proteomes" id="UP000634529">
    <property type="component" value="Unassembled WGS sequence"/>
</dbReference>
<dbReference type="InterPro" id="IPR050490">
    <property type="entry name" value="Bact_solute-bd_prot1"/>
</dbReference>
<keyword evidence="6" id="KW-1185">Reference proteome</keyword>
<keyword evidence="2" id="KW-0813">Transport</keyword>